<feature type="region of interest" description="Disordered" evidence="1">
    <location>
        <begin position="18"/>
        <end position="43"/>
    </location>
</feature>
<dbReference type="PANTHER" id="PTHR48146">
    <property type="entry name" value="K-STIMULATED PYROPHOSPHATE-ENERGIZED SODIUM PUMP PROTEIN"/>
    <property type="match status" value="1"/>
</dbReference>
<organism evidence="2">
    <name type="scientific">Brassica napus</name>
    <name type="common">Rape</name>
    <dbReference type="NCBI Taxonomy" id="3708"/>
    <lineage>
        <taxon>Eukaryota</taxon>
        <taxon>Viridiplantae</taxon>
        <taxon>Streptophyta</taxon>
        <taxon>Embryophyta</taxon>
        <taxon>Tracheophyta</taxon>
        <taxon>Spermatophyta</taxon>
        <taxon>Magnoliopsida</taxon>
        <taxon>eudicotyledons</taxon>
        <taxon>Gunneridae</taxon>
        <taxon>Pentapetalae</taxon>
        <taxon>rosids</taxon>
        <taxon>malvids</taxon>
        <taxon>Brassicales</taxon>
        <taxon>Brassicaceae</taxon>
        <taxon>Brassiceae</taxon>
        <taxon>Brassica</taxon>
    </lineage>
</organism>
<proteinExistence type="predicted"/>
<evidence type="ECO:0000256" key="1">
    <source>
        <dbReference type="SAM" id="MobiDB-lite"/>
    </source>
</evidence>
<dbReference type="PANTHER" id="PTHR48146:SF2">
    <property type="entry name" value="K-STIMULATED PYROPHOSPHATE-ENERGIZED SODIUM PUMP PROTEIN"/>
    <property type="match status" value="1"/>
</dbReference>
<feature type="compositionally biased region" description="Polar residues" evidence="1">
    <location>
        <begin position="18"/>
        <end position="35"/>
    </location>
</feature>
<dbReference type="EMBL" id="HG994367">
    <property type="protein sequence ID" value="CAF1698338.1"/>
    <property type="molecule type" value="Genomic_DNA"/>
</dbReference>
<evidence type="ECO:0000313" key="2">
    <source>
        <dbReference type="EMBL" id="CAF1698338.1"/>
    </source>
</evidence>
<protein>
    <submittedName>
        <fullName evidence="2">(rape) hypothetical protein</fullName>
    </submittedName>
</protein>
<name>A0A816I124_BRANA</name>
<dbReference type="Proteomes" id="UP001295469">
    <property type="component" value="Chromosome C03"/>
</dbReference>
<reference evidence="2" key="1">
    <citation type="submission" date="2021-01" db="EMBL/GenBank/DDBJ databases">
        <authorList>
            <consortium name="Genoscope - CEA"/>
            <person name="William W."/>
        </authorList>
    </citation>
    <scope>NUCLEOTIDE SEQUENCE</scope>
</reference>
<gene>
    <name evidence="2" type="ORF">DARMORV10_C03P13130.1</name>
</gene>
<sequence>MSARLAWRKQSRSEALSFRQSTSTSTISGYGQTHKGSSELSRRDDIRLNSTECSQTSPRFRNLLFLLVVSSSSKETLMGLQTYMPKPTCILAQACSDNWSRSTIKTEHYRQKKEVNEPGGRGVVTRVFIKNNTPSLKSDSNDVVFSFFNSYKQHIIIFLLSCLYRVGPQCEREKQKQAKEAIFNHHQNLLQVSIDHRLLLLHGGLLIWKLLHKRLRRSLLGLDLDLFSIYLHSVLAVVSPAQTRNLLQDLFADIASSRSRPTCQSKEEEDGPLCFFDVLADYYVNVSERGKDILDLMVQLWSQSFASHIFSLLFHKWVLRAIIARDIIQGSVYKRIFAE</sequence>
<dbReference type="AlphaFoldDB" id="A0A816I124"/>
<accession>A0A816I124</accession>